<gene>
    <name evidence="3" type="ORF">RDWZM_005270</name>
</gene>
<dbReference type="InterPro" id="IPR039249">
    <property type="entry name" value="GPATCH11"/>
</dbReference>
<evidence type="ECO:0000256" key="1">
    <source>
        <dbReference type="SAM" id="MobiDB-lite"/>
    </source>
</evidence>
<dbReference type="AlphaFoldDB" id="A0A9Q0RKQ6"/>
<sequence>MCSNKDSSEIRSEFSNNDEDDDYMSATFVDESLNKNSTLKWSHKQKRDHQIYKRKLQTDPKSKQNIREMENELREEGLSKPIEANNKGFLLLQKMMSKSSNISATTTVKNEISQTTTDSDKLENLINNRKPIPIDLKEGRLGLGNSRVTSKRLKSDKLDKEAIEKRLYQSEVEFQEHRRKSVKISLDRKDFFTCQRVCSNLDLNNNIESPVQEWYWPLSVIEANVKKNELDNADDVRIDATNSNNETVSEDEEKDMEEINFSDRLYELNNYLRSKYYYCIWCGVKYESCVDISSNCPGESRDDHD</sequence>
<dbReference type="Pfam" id="PF13821">
    <property type="entry name" value="DUF4187"/>
    <property type="match status" value="1"/>
</dbReference>
<feature type="compositionally biased region" description="Basic and acidic residues" evidence="1">
    <location>
        <begin position="1"/>
        <end position="12"/>
    </location>
</feature>
<protein>
    <recommendedName>
        <fullName evidence="2">DUF4187 domain-containing protein</fullName>
    </recommendedName>
</protein>
<dbReference type="GO" id="GO:0000776">
    <property type="term" value="C:kinetochore"/>
    <property type="evidence" value="ECO:0007669"/>
    <property type="project" value="TreeGrafter"/>
</dbReference>
<evidence type="ECO:0000313" key="3">
    <source>
        <dbReference type="EMBL" id="KAJ6219458.1"/>
    </source>
</evidence>
<dbReference type="InterPro" id="IPR025239">
    <property type="entry name" value="DUF4187"/>
</dbReference>
<accession>A0A9Q0RKQ6</accession>
<evidence type="ECO:0000313" key="4">
    <source>
        <dbReference type="Proteomes" id="UP001142055"/>
    </source>
</evidence>
<proteinExistence type="predicted"/>
<feature type="domain" description="DUF4187" evidence="2">
    <location>
        <begin position="250"/>
        <end position="304"/>
    </location>
</feature>
<dbReference type="PANTHER" id="PTHR21032">
    <property type="entry name" value="G PATCH DOMAIN-CONTAINING PROTEIN 11"/>
    <property type="match status" value="1"/>
</dbReference>
<evidence type="ECO:0000259" key="2">
    <source>
        <dbReference type="SMART" id="SM01173"/>
    </source>
</evidence>
<dbReference type="OrthoDB" id="786951at2759"/>
<comment type="caution">
    <text evidence="3">The sequence shown here is derived from an EMBL/GenBank/DDBJ whole genome shotgun (WGS) entry which is preliminary data.</text>
</comment>
<reference evidence="3" key="1">
    <citation type="submission" date="2022-12" db="EMBL/GenBank/DDBJ databases">
        <title>Genome assemblies of Blomia tropicalis.</title>
        <authorList>
            <person name="Cui Y."/>
        </authorList>
    </citation>
    <scope>NUCLEOTIDE SEQUENCE</scope>
    <source>
        <tissue evidence="3">Adult mites</tissue>
    </source>
</reference>
<dbReference type="EMBL" id="JAPWDV010000002">
    <property type="protein sequence ID" value="KAJ6219458.1"/>
    <property type="molecule type" value="Genomic_DNA"/>
</dbReference>
<organism evidence="3 4">
    <name type="scientific">Blomia tropicalis</name>
    <name type="common">Mite</name>
    <dbReference type="NCBI Taxonomy" id="40697"/>
    <lineage>
        <taxon>Eukaryota</taxon>
        <taxon>Metazoa</taxon>
        <taxon>Ecdysozoa</taxon>
        <taxon>Arthropoda</taxon>
        <taxon>Chelicerata</taxon>
        <taxon>Arachnida</taxon>
        <taxon>Acari</taxon>
        <taxon>Acariformes</taxon>
        <taxon>Sarcoptiformes</taxon>
        <taxon>Astigmata</taxon>
        <taxon>Glycyphagoidea</taxon>
        <taxon>Echimyopodidae</taxon>
        <taxon>Blomia</taxon>
    </lineage>
</organism>
<dbReference type="PANTHER" id="PTHR21032:SF0">
    <property type="entry name" value="G PATCH DOMAIN-CONTAINING PROTEIN 11"/>
    <property type="match status" value="1"/>
</dbReference>
<dbReference type="SMART" id="SM01173">
    <property type="entry name" value="DUF4187"/>
    <property type="match status" value="1"/>
</dbReference>
<dbReference type="OMA" id="DYMNMVI"/>
<feature type="region of interest" description="Disordered" evidence="1">
    <location>
        <begin position="1"/>
        <end position="23"/>
    </location>
</feature>
<name>A0A9Q0RKQ6_BLOTA</name>
<keyword evidence="4" id="KW-1185">Reference proteome</keyword>
<dbReference type="Proteomes" id="UP001142055">
    <property type="component" value="Chromosome 2"/>
</dbReference>